<feature type="region of interest" description="Disordered" evidence="7">
    <location>
        <begin position="175"/>
        <end position="196"/>
    </location>
</feature>
<dbReference type="PROSITE" id="PS50118">
    <property type="entry name" value="HMG_BOX_2"/>
    <property type="match status" value="1"/>
</dbReference>
<dbReference type="AlphaFoldDB" id="A0A1B0GH53"/>
<evidence type="ECO:0000256" key="1">
    <source>
        <dbReference type="ARBA" id="ARBA00004123"/>
    </source>
</evidence>
<evidence type="ECO:0000313" key="10">
    <source>
        <dbReference type="Proteomes" id="UP000092461"/>
    </source>
</evidence>
<evidence type="ECO:0000256" key="7">
    <source>
        <dbReference type="SAM" id="MobiDB-lite"/>
    </source>
</evidence>
<dbReference type="PANTHER" id="PTHR45803">
    <property type="entry name" value="SOX100B"/>
    <property type="match status" value="1"/>
</dbReference>
<dbReference type="InterPro" id="IPR050917">
    <property type="entry name" value="SOX_TF"/>
</dbReference>
<feature type="domain" description="HMG box" evidence="8">
    <location>
        <begin position="24"/>
        <end position="92"/>
    </location>
</feature>
<dbReference type="SMART" id="SM00398">
    <property type="entry name" value="HMG"/>
    <property type="match status" value="1"/>
</dbReference>
<protein>
    <recommendedName>
        <fullName evidence="8">HMG box domain-containing protein</fullName>
    </recommendedName>
</protein>
<dbReference type="EMBL" id="AJWK01003974">
    <property type="status" value="NOT_ANNOTATED_CDS"/>
    <property type="molecule type" value="Genomic_DNA"/>
</dbReference>
<dbReference type="PANTHER" id="PTHR45803:SF5">
    <property type="entry name" value="SOX100B"/>
    <property type="match status" value="1"/>
</dbReference>
<accession>A0A1B0GH53</accession>
<evidence type="ECO:0000256" key="4">
    <source>
        <dbReference type="ARBA" id="ARBA00023163"/>
    </source>
</evidence>
<dbReference type="Gene3D" id="1.10.30.10">
    <property type="entry name" value="High mobility group box domain"/>
    <property type="match status" value="1"/>
</dbReference>
<keyword evidence="4" id="KW-0804">Transcription</keyword>
<dbReference type="VEuPathDB" id="VectorBase:LLONM1_003473"/>
<evidence type="ECO:0000256" key="5">
    <source>
        <dbReference type="ARBA" id="ARBA00023242"/>
    </source>
</evidence>
<feature type="region of interest" description="Disordered" evidence="7">
    <location>
        <begin position="83"/>
        <end position="135"/>
    </location>
</feature>
<evidence type="ECO:0000313" key="9">
    <source>
        <dbReference type="EnsemblMetazoa" id="LLOJ001028-PA"/>
    </source>
</evidence>
<dbReference type="EMBL" id="AJWK01003976">
    <property type="status" value="NOT_ANNOTATED_CDS"/>
    <property type="molecule type" value="Genomic_DNA"/>
</dbReference>
<dbReference type="SUPFAM" id="SSF47095">
    <property type="entry name" value="HMG-box"/>
    <property type="match status" value="1"/>
</dbReference>
<comment type="subcellular location">
    <subcellularLocation>
        <location evidence="1">Nucleus</location>
    </subcellularLocation>
</comment>
<feature type="region of interest" description="Disordered" evidence="7">
    <location>
        <begin position="1"/>
        <end position="26"/>
    </location>
</feature>
<proteinExistence type="predicted"/>
<keyword evidence="3 6" id="KW-0238">DNA-binding</keyword>
<feature type="compositionally biased region" description="Polar residues" evidence="7">
    <location>
        <begin position="178"/>
        <end position="196"/>
    </location>
</feature>
<dbReference type="EMBL" id="AJWK01003975">
    <property type="status" value="NOT_ANNOTATED_CDS"/>
    <property type="molecule type" value="Genomic_DNA"/>
</dbReference>
<feature type="DNA-binding region" description="HMG box" evidence="6">
    <location>
        <begin position="24"/>
        <end position="92"/>
    </location>
</feature>
<dbReference type="GO" id="GO:0005634">
    <property type="term" value="C:nucleus"/>
    <property type="evidence" value="ECO:0007669"/>
    <property type="project" value="UniProtKB-SubCell"/>
</dbReference>
<dbReference type="VEuPathDB" id="VectorBase:LLOJ001028"/>
<organism evidence="9 10">
    <name type="scientific">Lutzomyia longipalpis</name>
    <name type="common">Sand fly</name>
    <dbReference type="NCBI Taxonomy" id="7200"/>
    <lineage>
        <taxon>Eukaryota</taxon>
        <taxon>Metazoa</taxon>
        <taxon>Ecdysozoa</taxon>
        <taxon>Arthropoda</taxon>
        <taxon>Hexapoda</taxon>
        <taxon>Insecta</taxon>
        <taxon>Pterygota</taxon>
        <taxon>Neoptera</taxon>
        <taxon>Endopterygota</taxon>
        <taxon>Diptera</taxon>
        <taxon>Nematocera</taxon>
        <taxon>Psychodoidea</taxon>
        <taxon>Psychodidae</taxon>
        <taxon>Lutzomyia</taxon>
        <taxon>Lutzomyia</taxon>
    </lineage>
</organism>
<reference evidence="9" key="1">
    <citation type="submission" date="2020-05" db="UniProtKB">
        <authorList>
            <consortium name="EnsemblMetazoa"/>
        </authorList>
    </citation>
    <scope>IDENTIFICATION</scope>
    <source>
        <strain evidence="9">Jacobina</strain>
    </source>
</reference>
<dbReference type="InterPro" id="IPR036910">
    <property type="entry name" value="HMG_box_dom_sf"/>
</dbReference>
<feature type="compositionally biased region" description="Basic and acidic residues" evidence="7">
    <location>
        <begin position="83"/>
        <end position="93"/>
    </location>
</feature>
<evidence type="ECO:0000256" key="2">
    <source>
        <dbReference type="ARBA" id="ARBA00023015"/>
    </source>
</evidence>
<feature type="compositionally biased region" description="Low complexity" evidence="7">
    <location>
        <begin position="102"/>
        <end position="120"/>
    </location>
</feature>
<dbReference type="EnsemblMetazoa" id="LLOJ001028-RA">
    <property type="protein sequence ID" value="LLOJ001028-PA"/>
    <property type="gene ID" value="LLOJ001028"/>
</dbReference>
<dbReference type="InterPro" id="IPR009071">
    <property type="entry name" value="HMG_box_dom"/>
</dbReference>
<evidence type="ECO:0000256" key="6">
    <source>
        <dbReference type="PROSITE-ProRule" id="PRU00267"/>
    </source>
</evidence>
<sequence>MGRTLHLSQLPQSETRTGRNKDHVKRPMNAFMVYAQVARKWISKSNSNLQNSEISKRLGELWKRTPEDAKRVFIERAEELRQAHKKEHPDYKYQPRRKKSKSLSTSTHSRSTSTSAMSPSHTRHSSRSSKNSAAQVADLHGNAHHHDDLALPSSLSASSKYQQSAMQDFVYHHHPYSGKTTAAGKNSPCSPGSSNN</sequence>
<evidence type="ECO:0000256" key="3">
    <source>
        <dbReference type="ARBA" id="ARBA00023125"/>
    </source>
</evidence>
<feature type="compositionally biased region" description="Polar residues" evidence="7">
    <location>
        <begin position="1"/>
        <end position="15"/>
    </location>
</feature>
<evidence type="ECO:0000259" key="8">
    <source>
        <dbReference type="PROSITE" id="PS50118"/>
    </source>
</evidence>
<name>A0A1B0GH53_LUTLO</name>
<dbReference type="CDD" id="cd22004">
    <property type="entry name" value="HMG-box_SOX"/>
    <property type="match status" value="1"/>
</dbReference>
<dbReference type="Pfam" id="PF00505">
    <property type="entry name" value="HMG_box"/>
    <property type="match status" value="1"/>
</dbReference>
<keyword evidence="5 6" id="KW-0539">Nucleus</keyword>
<dbReference type="Proteomes" id="UP000092461">
    <property type="component" value="Unassembled WGS sequence"/>
</dbReference>
<dbReference type="GO" id="GO:0000981">
    <property type="term" value="F:DNA-binding transcription factor activity, RNA polymerase II-specific"/>
    <property type="evidence" value="ECO:0007669"/>
    <property type="project" value="TreeGrafter"/>
</dbReference>
<keyword evidence="2" id="KW-0805">Transcription regulation</keyword>
<keyword evidence="10" id="KW-1185">Reference proteome</keyword>
<dbReference type="GO" id="GO:0000978">
    <property type="term" value="F:RNA polymerase II cis-regulatory region sequence-specific DNA binding"/>
    <property type="evidence" value="ECO:0007669"/>
    <property type="project" value="TreeGrafter"/>
</dbReference>